<dbReference type="InterPro" id="IPR036186">
    <property type="entry name" value="Serpin_sf"/>
</dbReference>
<comment type="subcellular location">
    <subcellularLocation>
        <location evidence="1">Secreted</location>
    </subcellularLocation>
</comment>
<protein>
    <recommendedName>
        <fullName evidence="10">Serpin domain-containing protein</fullName>
    </recommendedName>
</protein>
<name>A0A7R8YUI2_HERIL</name>
<dbReference type="PANTHER" id="PTHR11461">
    <property type="entry name" value="SERINE PROTEASE INHIBITOR, SERPIN"/>
    <property type="match status" value="1"/>
</dbReference>
<feature type="domain" description="Serpin" evidence="10">
    <location>
        <begin position="67"/>
        <end position="431"/>
    </location>
</feature>
<dbReference type="OrthoDB" id="671595at2759"/>
<keyword evidence="6" id="KW-0722">Serine protease inhibitor</keyword>
<comment type="similarity">
    <text evidence="2 8">Belongs to the serpin family.</text>
</comment>
<organism evidence="11 12">
    <name type="scientific">Hermetia illucens</name>
    <name type="common">Black soldier fly</name>
    <dbReference type="NCBI Taxonomy" id="343691"/>
    <lineage>
        <taxon>Eukaryota</taxon>
        <taxon>Metazoa</taxon>
        <taxon>Ecdysozoa</taxon>
        <taxon>Arthropoda</taxon>
        <taxon>Hexapoda</taxon>
        <taxon>Insecta</taxon>
        <taxon>Pterygota</taxon>
        <taxon>Neoptera</taxon>
        <taxon>Endopterygota</taxon>
        <taxon>Diptera</taxon>
        <taxon>Brachycera</taxon>
        <taxon>Stratiomyomorpha</taxon>
        <taxon>Stratiomyidae</taxon>
        <taxon>Hermetiinae</taxon>
        <taxon>Hermetia</taxon>
    </lineage>
</organism>
<dbReference type="Proteomes" id="UP000594454">
    <property type="component" value="Chromosome 2"/>
</dbReference>
<dbReference type="Gene3D" id="3.30.497.10">
    <property type="entry name" value="Antithrombin, subunit I, domain 2"/>
    <property type="match status" value="1"/>
</dbReference>
<dbReference type="SUPFAM" id="SSF56574">
    <property type="entry name" value="Serpins"/>
    <property type="match status" value="1"/>
</dbReference>
<evidence type="ECO:0000256" key="3">
    <source>
        <dbReference type="ARBA" id="ARBA00022525"/>
    </source>
</evidence>
<dbReference type="InterPro" id="IPR042185">
    <property type="entry name" value="Serpin_sf_2"/>
</dbReference>
<evidence type="ECO:0000313" key="12">
    <source>
        <dbReference type="Proteomes" id="UP000594454"/>
    </source>
</evidence>
<proteinExistence type="inferred from homology"/>
<dbReference type="InterPro" id="IPR023796">
    <property type="entry name" value="Serpin_dom"/>
</dbReference>
<evidence type="ECO:0000256" key="6">
    <source>
        <dbReference type="ARBA" id="ARBA00022900"/>
    </source>
</evidence>
<dbReference type="FunCoup" id="A0A7R8YUI2">
    <property type="interactions" value="30"/>
</dbReference>
<dbReference type="PROSITE" id="PS00284">
    <property type="entry name" value="SERPIN"/>
    <property type="match status" value="1"/>
</dbReference>
<evidence type="ECO:0000256" key="5">
    <source>
        <dbReference type="ARBA" id="ARBA00022729"/>
    </source>
</evidence>
<dbReference type="Gene3D" id="2.30.39.10">
    <property type="entry name" value="Alpha-1-antitrypsin, domain 1"/>
    <property type="match status" value="1"/>
</dbReference>
<keyword evidence="4" id="KW-0646">Protease inhibitor</keyword>
<dbReference type="SMART" id="SM00093">
    <property type="entry name" value="SERPIN"/>
    <property type="match status" value="1"/>
</dbReference>
<dbReference type="GO" id="GO:0005615">
    <property type="term" value="C:extracellular space"/>
    <property type="evidence" value="ECO:0007669"/>
    <property type="project" value="InterPro"/>
</dbReference>
<keyword evidence="7" id="KW-0325">Glycoprotein</keyword>
<evidence type="ECO:0000256" key="4">
    <source>
        <dbReference type="ARBA" id="ARBA00022690"/>
    </source>
</evidence>
<evidence type="ECO:0000259" key="10">
    <source>
        <dbReference type="SMART" id="SM00093"/>
    </source>
</evidence>
<dbReference type="InterPro" id="IPR000215">
    <property type="entry name" value="Serpin_fam"/>
</dbReference>
<evidence type="ECO:0000256" key="2">
    <source>
        <dbReference type="ARBA" id="ARBA00009500"/>
    </source>
</evidence>
<keyword evidence="12" id="KW-1185">Reference proteome</keyword>
<dbReference type="GO" id="GO:0004867">
    <property type="term" value="F:serine-type endopeptidase inhibitor activity"/>
    <property type="evidence" value="ECO:0007669"/>
    <property type="project" value="UniProtKB-KW"/>
</dbReference>
<evidence type="ECO:0000256" key="1">
    <source>
        <dbReference type="ARBA" id="ARBA00004613"/>
    </source>
</evidence>
<dbReference type="InParanoid" id="A0A7R8YUI2"/>
<feature type="chain" id="PRO_5030873506" description="Serpin domain-containing protein" evidence="9">
    <location>
        <begin position="19"/>
        <end position="434"/>
    </location>
</feature>
<keyword evidence="3" id="KW-0964">Secreted</keyword>
<reference evidence="11 12" key="1">
    <citation type="submission" date="2020-11" db="EMBL/GenBank/DDBJ databases">
        <authorList>
            <person name="Wallbank WR R."/>
            <person name="Pardo Diaz C."/>
            <person name="Kozak K."/>
            <person name="Martin S."/>
            <person name="Jiggins C."/>
            <person name="Moest M."/>
            <person name="Warren A I."/>
            <person name="Generalovic N T."/>
            <person name="Byers J.R.P. K."/>
            <person name="Montejo-Kovacevich G."/>
            <person name="Yen C E."/>
        </authorList>
    </citation>
    <scope>NUCLEOTIDE SEQUENCE [LARGE SCALE GENOMIC DNA]</scope>
</reference>
<dbReference type="CDD" id="cd19578">
    <property type="entry name" value="serpinK_insect_SRPN2-like"/>
    <property type="match status" value="1"/>
</dbReference>
<dbReference type="EMBL" id="LR899010">
    <property type="protein sequence ID" value="CAD7082784.1"/>
    <property type="molecule type" value="Genomic_DNA"/>
</dbReference>
<sequence length="434" mass="49209">MFSLAFLFFIGVGQFTSASLQQTLTATTQSSSRVRAGANSTLINDTDYWDYDDFVPFREDRHDTFDWKLLKEVLLADSSNIIVSPFSVKILLALLSEGAGAESITKKELSAVLPNIRTPTLARELYRRILTSLNEPNKNYELHVGTKIFTDEFVEPRQRFASIAEAHYGTTIDRLDFKNARGASEHINRWCSNLTRGHIPELISKDDLDSAVMVMTNAIFFDGVWRKPFAEETSFEFTFYRTPHEEIRTTYMTQQGNFYFFESKKMNAKIIRLPYKGKKFSMTIILPGAKGGLDELVREIEGDGLKRLQWLMEEVQVKVTIPRFHFDRTTHMKEVLEKLGIQEVFTLNASLPGLARGAGLNNQLKVSDIIQKCGLIVNEKGTVAYGATDVVITNKFGDTTVHEFMANRPFMFIIEDETTGTIIFAGKVTDPNKN</sequence>
<dbReference type="InterPro" id="IPR042178">
    <property type="entry name" value="Serpin_sf_1"/>
</dbReference>
<evidence type="ECO:0000313" key="11">
    <source>
        <dbReference type="EMBL" id="CAD7082784.1"/>
    </source>
</evidence>
<keyword evidence="5 9" id="KW-0732">Signal</keyword>
<evidence type="ECO:0000256" key="7">
    <source>
        <dbReference type="ARBA" id="ARBA00023180"/>
    </source>
</evidence>
<dbReference type="Pfam" id="PF00079">
    <property type="entry name" value="Serpin"/>
    <property type="match status" value="1"/>
</dbReference>
<feature type="signal peptide" evidence="9">
    <location>
        <begin position="1"/>
        <end position="18"/>
    </location>
</feature>
<dbReference type="OMA" id="VKSAQWA"/>
<evidence type="ECO:0000256" key="9">
    <source>
        <dbReference type="SAM" id="SignalP"/>
    </source>
</evidence>
<dbReference type="AlphaFoldDB" id="A0A7R8YUI2"/>
<evidence type="ECO:0000256" key="8">
    <source>
        <dbReference type="RuleBase" id="RU000411"/>
    </source>
</evidence>
<accession>A0A7R8YUI2</accession>
<gene>
    <name evidence="11" type="ORF">HERILL_LOCUS5793</name>
</gene>
<dbReference type="PANTHER" id="PTHR11461:SF357">
    <property type="entry name" value="SERINE PROTEASE INHIBITOR 27A"/>
    <property type="match status" value="1"/>
</dbReference>
<dbReference type="FunFam" id="2.30.39.10:FF:000030">
    <property type="entry name" value="Serpin 2"/>
    <property type="match status" value="1"/>
</dbReference>
<dbReference type="InterPro" id="IPR023795">
    <property type="entry name" value="Serpin_CS"/>
</dbReference>